<dbReference type="Proteomes" id="UP000001997">
    <property type="component" value="Unassembled WGS sequence"/>
</dbReference>
<dbReference type="GeneID" id="5128106"/>
<dbReference type="InterPro" id="IPR037523">
    <property type="entry name" value="VOC_core"/>
</dbReference>
<evidence type="ECO:0000256" key="9">
    <source>
        <dbReference type="ARBA" id="ARBA00022723"/>
    </source>
</evidence>
<evidence type="ECO:0000256" key="8">
    <source>
        <dbReference type="ARBA" id="ARBA00022490"/>
    </source>
</evidence>
<keyword evidence="16" id="KW-0333">Golgi apparatus</keyword>
<comment type="function">
    <text evidence="19">Catalyzes the conversion of 4-hydroxyphenylpyruvic acid to homogentisic acid, one of the steps in tyrosine catabolism.</text>
</comment>
<evidence type="ECO:0000256" key="13">
    <source>
        <dbReference type="ARBA" id="ARBA00022964"/>
    </source>
</evidence>
<keyword evidence="25" id="KW-1185">Reference proteome</keyword>
<dbReference type="UniPathway" id="UPA00139">
    <property type="reaction ID" value="UER00362"/>
</dbReference>
<dbReference type="OMA" id="DMCSEYS"/>
<dbReference type="GO" id="GO:0006572">
    <property type="term" value="P:L-tyrosine catabolic process"/>
    <property type="evidence" value="ECO:0007669"/>
    <property type="project" value="UniProtKB-KW"/>
</dbReference>
<keyword evidence="8" id="KW-0963">Cytoplasm</keyword>
<dbReference type="InterPro" id="IPR029068">
    <property type="entry name" value="Glyas_Bleomycin-R_OHBP_Dase"/>
</dbReference>
<evidence type="ECO:0000256" key="1">
    <source>
        <dbReference type="ARBA" id="ARBA00004395"/>
    </source>
</evidence>
<feature type="domain" description="VOC" evidence="23">
    <location>
        <begin position="96"/>
        <end position="232"/>
    </location>
</feature>
<dbReference type="SUPFAM" id="SSF54593">
    <property type="entry name" value="Glyoxalase/Bleomycin resistance protein/Dihydroxybiphenyl dioxygenase"/>
    <property type="match status" value="1"/>
</dbReference>
<evidence type="ECO:0000256" key="15">
    <source>
        <dbReference type="ARBA" id="ARBA00023004"/>
    </source>
</evidence>
<comment type="catalytic activity">
    <reaction evidence="20">
        <text>3-(4-hydroxyphenyl)pyruvate + O2 = homogentisate + CO2</text>
        <dbReference type="Rhea" id="RHEA:16189"/>
        <dbReference type="ChEBI" id="CHEBI:15379"/>
        <dbReference type="ChEBI" id="CHEBI:16169"/>
        <dbReference type="ChEBI" id="CHEBI:16526"/>
        <dbReference type="ChEBI" id="CHEBI:36242"/>
        <dbReference type="EC" id="1.13.11.27"/>
    </reaction>
    <physiologicalReaction direction="left-to-right" evidence="20">
        <dbReference type="Rhea" id="RHEA:16190"/>
    </physiologicalReaction>
</comment>
<protein>
    <recommendedName>
        <fullName evidence="7 21">4-hydroxyphenylpyruvate dioxygenase</fullName>
    </recommendedName>
</protein>
<dbReference type="GO" id="GO:0042802">
    <property type="term" value="F:identical protein binding"/>
    <property type="evidence" value="ECO:0007669"/>
    <property type="project" value="UniProtKB-ARBA"/>
</dbReference>
<dbReference type="InParanoid" id="A5DG82"/>
<dbReference type="HOGENOM" id="CLU_034004_0_0_1"/>
<dbReference type="NCBIfam" id="TIGR01263">
    <property type="entry name" value="4HPPD"/>
    <property type="match status" value="1"/>
</dbReference>
<dbReference type="PANTHER" id="PTHR11959:SF1">
    <property type="entry name" value="4-HYDROXYPHENYLPYRUVATE DIOXYGENASE"/>
    <property type="match status" value="1"/>
</dbReference>
<comment type="pathway">
    <text evidence="4">Amino-acid degradation; L-phenylalanine degradation; acetoacetate and fumarate from L-phenylalanine: step 3/6.</text>
</comment>
<evidence type="ECO:0000256" key="17">
    <source>
        <dbReference type="ARBA" id="ARBA00023136"/>
    </source>
</evidence>
<proteinExistence type="inferred from homology"/>
<accession>A5DG82</accession>
<evidence type="ECO:0000256" key="10">
    <source>
        <dbReference type="ARBA" id="ARBA00022737"/>
    </source>
</evidence>
<evidence type="ECO:0000313" key="24">
    <source>
        <dbReference type="EMBL" id="EDK38185.2"/>
    </source>
</evidence>
<dbReference type="STRING" id="294746.A5DG82"/>
<dbReference type="eggNOG" id="KOG0638">
    <property type="taxonomic scope" value="Eukaryota"/>
</dbReference>
<evidence type="ECO:0000256" key="12">
    <source>
        <dbReference type="ARBA" id="ARBA00022878"/>
    </source>
</evidence>
<dbReference type="InterPro" id="IPR005956">
    <property type="entry name" value="4OHPhenylPyrv_dOase"/>
</dbReference>
<evidence type="ECO:0000256" key="20">
    <source>
        <dbReference type="ARBA" id="ARBA00048047"/>
    </source>
</evidence>
<keyword evidence="9 22" id="KW-0479">Metal-binding</keyword>
<comment type="similarity">
    <text evidence="5 21">Belongs to the 4HPPD family.</text>
</comment>
<dbReference type="EMBL" id="CH408156">
    <property type="protein sequence ID" value="EDK38185.2"/>
    <property type="molecule type" value="Genomic_DNA"/>
</dbReference>
<keyword evidence="10" id="KW-0677">Repeat</keyword>
<dbReference type="RefSeq" id="XP_001486612.2">
    <property type="nucleotide sequence ID" value="XM_001486562.1"/>
</dbReference>
<dbReference type="GO" id="GO:0003868">
    <property type="term" value="F:4-hydroxyphenylpyruvate dioxygenase activity"/>
    <property type="evidence" value="ECO:0007669"/>
    <property type="project" value="UniProtKB-EC"/>
</dbReference>
<evidence type="ECO:0000256" key="11">
    <source>
        <dbReference type="ARBA" id="ARBA00022824"/>
    </source>
</evidence>
<keyword evidence="17" id="KW-0472">Membrane</keyword>
<dbReference type="PROSITE" id="PS51819">
    <property type="entry name" value="VOC"/>
    <property type="match status" value="1"/>
</dbReference>
<feature type="binding site" evidence="22">
    <location>
        <position position="99"/>
    </location>
    <ligand>
        <name>Fe cation</name>
        <dbReference type="ChEBI" id="CHEBI:24875"/>
    </ligand>
</feature>
<keyword evidence="14" id="KW-0560">Oxidoreductase</keyword>
<dbReference type="GO" id="GO:0000139">
    <property type="term" value="C:Golgi membrane"/>
    <property type="evidence" value="ECO:0007669"/>
    <property type="project" value="UniProtKB-SubCell"/>
</dbReference>
<dbReference type="AlphaFoldDB" id="A5DG82"/>
<evidence type="ECO:0000256" key="3">
    <source>
        <dbReference type="ARBA" id="ARBA00004496"/>
    </source>
</evidence>
<evidence type="ECO:0000256" key="18">
    <source>
        <dbReference type="ARBA" id="ARBA00023232"/>
    </source>
</evidence>
<dbReference type="InterPro" id="IPR004360">
    <property type="entry name" value="Glyas_Fos-R_dOase_dom"/>
</dbReference>
<evidence type="ECO:0000256" key="16">
    <source>
        <dbReference type="ARBA" id="ARBA00023034"/>
    </source>
</evidence>
<feature type="binding site" evidence="22">
    <location>
        <position position="274"/>
    </location>
    <ligand>
        <name>Fe cation</name>
        <dbReference type="ChEBI" id="CHEBI:24875"/>
    </ligand>
</feature>
<dbReference type="GO" id="GO:0046872">
    <property type="term" value="F:metal ion binding"/>
    <property type="evidence" value="ECO:0007669"/>
    <property type="project" value="UniProtKB-KW"/>
</dbReference>
<evidence type="ECO:0000256" key="7">
    <source>
        <dbReference type="ARBA" id="ARBA00018452"/>
    </source>
</evidence>
<dbReference type="Pfam" id="PF00903">
    <property type="entry name" value="Glyoxalase"/>
    <property type="match status" value="1"/>
</dbReference>
<evidence type="ECO:0000259" key="23">
    <source>
        <dbReference type="PROSITE" id="PS51819"/>
    </source>
</evidence>
<reference evidence="24 25" key="1">
    <citation type="journal article" date="2009" name="Nature">
        <title>Evolution of pathogenicity and sexual reproduction in eight Candida genomes.</title>
        <authorList>
            <person name="Butler G."/>
            <person name="Rasmussen M.D."/>
            <person name="Lin M.F."/>
            <person name="Santos M.A."/>
            <person name="Sakthikumar S."/>
            <person name="Munro C.A."/>
            <person name="Rheinbay E."/>
            <person name="Grabherr M."/>
            <person name="Forche A."/>
            <person name="Reedy J.L."/>
            <person name="Agrafioti I."/>
            <person name="Arnaud M.B."/>
            <person name="Bates S."/>
            <person name="Brown A.J."/>
            <person name="Brunke S."/>
            <person name="Costanzo M.C."/>
            <person name="Fitzpatrick D.A."/>
            <person name="de Groot P.W."/>
            <person name="Harris D."/>
            <person name="Hoyer L.L."/>
            <person name="Hube B."/>
            <person name="Klis F.M."/>
            <person name="Kodira C."/>
            <person name="Lennard N."/>
            <person name="Logue M.E."/>
            <person name="Martin R."/>
            <person name="Neiman A.M."/>
            <person name="Nikolaou E."/>
            <person name="Quail M.A."/>
            <person name="Quinn J."/>
            <person name="Santos M.C."/>
            <person name="Schmitzberger F.F."/>
            <person name="Sherlock G."/>
            <person name="Shah P."/>
            <person name="Silverstein K.A."/>
            <person name="Skrzypek M.S."/>
            <person name="Soll D."/>
            <person name="Staggs R."/>
            <person name="Stansfield I."/>
            <person name="Stumpf M.P."/>
            <person name="Sudbery P.E."/>
            <person name="Srikantha T."/>
            <person name="Zeng Q."/>
            <person name="Berman J."/>
            <person name="Berriman M."/>
            <person name="Heitman J."/>
            <person name="Gow N.A."/>
            <person name="Lorenz M.C."/>
            <person name="Birren B.W."/>
            <person name="Kellis M."/>
            <person name="Cuomo C.A."/>
        </authorList>
    </citation>
    <scope>NUCLEOTIDE SEQUENCE [LARGE SCALE GENOMIC DNA]</scope>
    <source>
        <strain evidence="25">ATCC 6260 / CBS 566 / DSM 6381 / JCM 1539 / NBRC 10279 / NRRL Y-324</strain>
    </source>
</reference>
<evidence type="ECO:0000256" key="2">
    <source>
        <dbReference type="ARBA" id="ARBA00004406"/>
    </source>
</evidence>
<evidence type="ECO:0000256" key="14">
    <source>
        <dbReference type="ARBA" id="ARBA00023002"/>
    </source>
</evidence>
<evidence type="ECO:0000313" key="25">
    <source>
        <dbReference type="Proteomes" id="UP000001997"/>
    </source>
</evidence>
<evidence type="ECO:0000256" key="6">
    <source>
        <dbReference type="ARBA" id="ARBA00011738"/>
    </source>
</evidence>
<dbReference type="InterPro" id="IPR041735">
    <property type="entry name" value="4OHPhenylPyrv_dOase_C"/>
</dbReference>
<feature type="binding site" evidence="22">
    <location>
        <position position="182"/>
    </location>
    <ligand>
        <name>Fe cation</name>
        <dbReference type="ChEBI" id="CHEBI:24875"/>
    </ligand>
</feature>
<comment type="subunit">
    <text evidence="6">Homodimer.</text>
</comment>
<sequence>MEYLIFPCVFRDVDFIYEKAIREGAVAIFKPRILSDENGSLKLATVRLPSTDICHTLIEHIDYSGPFLPGYVGNIEEESVEYTDQLSQLPAVNLCRIDHCVQNYTWNQMMDKARLYTRIFGLHKYWSVDETDVATENTALRSIVMASSNGRIKIPINEPFKGKKRGQIEEFYDFNGGPGVQHIALSTTNIISTVGSLIQRGVTFNSMGNEYYDELRERLHNDDIILKEDLSELHRLNILVDYDSSSRRKKDKGCNYILQIFTKPLHDRPTLFIEIIQRHHHNGFGKGTFKGLFKSIEEQQEKRGTLVDI</sequence>
<dbReference type="PIRSF" id="PIRSF009283">
    <property type="entry name" value="HPP_dOase"/>
    <property type="match status" value="1"/>
</dbReference>
<dbReference type="KEGG" id="pgu:PGUG_02283"/>
<keyword evidence="15 22" id="KW-0408">Iron</keyword>
<evidence type="ECO:0000256" key="4">
    <source>
        <dbReference type="ARBA" id="ARBA00005162"/>
    </source>
</evidence>
<dbReference type="PANTHER" id="PTHR11959">
    <property type="entry name" value="4-HYDROXYPHENYLPYRUVATE DIOXYGENASE"/>
    <property type="match status" value="1"/>
</dbReference>
<dbReference type="GO" id="GO:0006559">
    <property type="term" value="P:L-phenylalanine catabolic process"/>
    <property type="evidence" value="ECO:0007669"/>
    <property type="project" value="UniProtKB-UniPathway"/>
</dbReference>
<evidence type="ECO:0000256" key="22">
    <source>
        <dbReference type="PIRSR" id="PIRSR009283-1"/>
    </source>
</evidence>
<evidence type="ECO:0000256" key="5">
    <source>
        <dbReference type="ARBA" id="ARBA00005877"/>
    </source>
</evidence>
<dbReference type="CDD" id="cd07250">
    <property type="entry name" value="HPPD_C_like"/>
    <property type="match status" value="1"/>
</dbReference>
<keyword evidence="12" id="KW-0828">Tyrosine catabolism</keyword>
<dbReference type="OrthoDB" id="414569at2759"/>
<evidence type="ECO:0000256" key="19">
    <source>
        <dbReference type="ARBA" id="ARBA00033727"/>
    </source>
</evidence>
<keyword evidence="13" id="KW-0223">Dioxygenase</keyword>
<dbReference type="Gene3D" id="3.10.180.10">
    <property type="entry name" value="2,3-Dihydroxybiphenyl 1,2-Dioxygenase, domain 1"/>
    <property type="match status" value="2"/>
</dbReference>
<comment type="subcellular location">
    <subcellularLocation>
        <location evidence="3">Cytoplasm</location>
    </subcellularLocation>
    <subcellularLocation>
        <location evidence="2">Endoplasmic reticulum membrane</location>
        <topology evidence="2">Peripheral membrane protein</topology>
    </subcellularLocation>
    <subcellularLocation>
        <location evidence="1">Golgi apparatus membrane</location>
        <topology evidence="1">Peripheral membrane protein</topology>
    </subcellularLocation>
</comment>
<name>A5DG82_PICGU</name>
<evidence type="ECO:0000256" key="21">
    <source>
        <dbReference type="PIRNR" id="PIRNR009283"/>
    </source>
</evidence>
<dbReference type="FunFam" id="3.10.180.10:FF:000022">
    <property type="entry name" value="4-hydroxyphenylpyruvate dioxygenase"/>
    <property type="match status" value="1"/>
</dbReference>
<dbReference type="GO" id="GO:0005789">
    <property type="term" value="C:endoplasmic reticulum membrane"/>
    <property type="evidence" value="ECO:0007669"/>
    <property type="project" value="UniProtKB-SubCell"/>
</dbReference>
<keyword evidence="11" id="KW-0256">Endoplasmic reticulum</keyword>
<dbReference type="VEuPathDB" id="FungiDB:PGUG_02283"/>
<comment type="cofactor">
    <cofactor evidence="22">
        <name>Fe cation</name>
        <dbReference type="ChEBI" id="CHEBI:24875"/>
    </cofactor>
    <text evidence="22">Binds 1 Fe cation per subunit.</text>
</comment>
<gene>
    <name evidence="24" type="ORF">PGUG_02283</name>
</gene>
<keyword evidence="18" id="KW-0585">Phenylalanine catabolism</keyword>
<organism evidence="24 25">
    <name type="scientific">Meyerozyma guilliermondii (strain ATCC 6260 / CBS 566 / DSM 6381 / JCM 1539 / NBRC 10279 / NRRL Y-324)</name>
    <name type="common">Yeast</name>
    <name type="synonym">Candida guilliermondii</name>
    <dbReference type="NCBI Taxonomy" id="294746"/>
    <lineage>
        <taxon>Eukaryota</taxon>
        <taxon>Fungi</taxon>
        <taxon>Dikarya</taxon>
        <taxon>Ascomycota</taxon>
        <taxon>Saccharomycotina</taxon>
        <taxon>Pichiomycetes</taxon>
        <taxon>Debaryomycetaceae</taxon>
        <taxon>Meyerozyma</taxon>
    </lineage>
</organism>